<dbReference type="AlphaFoldDB" id="B4IMH4"/>
<keyword evidence="3" id="KW-1185">Reference proteome</keyword>
<dbReference type="Proteomes" id="UP000001292">
    <property type="component" value="Unassembled WGS sequence"/>
</dbReference>
<keyword evidence="1" id="KW-1133">Transmembrane helix</keyword>
<sequence>MGSPGSQASAIATSVGIRSGRRGQAGVSLLLRLLAVTFVLAACHAPLTNAKVSSFRRMFDPLVY</sequence>
<keyword evidence="1" id="KW-0472">Membrane</keyword>
<protein>
    <submittedName>
        <fullName evidence="2">GM23501</fullName>
    </submittedName>
</protein>
<dbReference type="EMBL" id="CH481001">
    <property type="protein sequence ID" value="EDW46321.1"/>
    <property type="molecule type" value="Genomic_DNA"/>
</dbReference>
<evidence type="ECO:0000313" key="3">
    <source>
        <dbReference type="Proteomes" id="UP000001292"/>
    </source>
</evidence>
<feature type="transmembrane region" description="Helical" evidence="1">
    <location>
        <begin position="29"/>
        <end position="48"/>
    </location>
</feature>
<dbReference type="HOGENOM" id="CLU_2869989_0_0_1"/>
<gene>
    <name evidence="2" type="primary">Dsec\GM23501</name>
    <name evidence="2" type="ORF">Dsec_GM23501</name>
</gene>
<proteinExistence type="predicted"/>
<name>B4IMH4_DROSE</name>
<organism evidence="3">
    <name type="scientific">Drosophila sechellia</name>
    <name type="common">Fruit fly</name>
    <dbReference type="NCBI Taxonomy" id="7238"/>
    <lineage>
        <taxon>Eukaryota</taxon>
        <taxon>Metazoa</taxon>
        <taxon>Ecdysozoa</taxon>
        <taxon>Arthropoda</taxon>
        <taxon>Hexapoda</taxon>
        <taxon>Insecta</taxon>
        <taxon>Pterygota</taxon>
        <taxon>Neoptera</taxon>
        <taxon>Endopterygota</taxon>
        <taxon>Diptera</taxon>
        <taxon>Brachycera</taxon>
        <taxon>Muscomorpha</taxon>
        <taxon>Ephydroidea</taxon>
        <taxon>Drosophilidae</taxon>
        <taxon>Drosophila</taxon>
        <taxon>Sophophora</taxon>
    </lineage>
</organism>
<evidence type="ECO:0000313" key="2">
    <source>
        <dbReference type="EMBL" id="EDW46321.1"/>
    </source>
</evidence>
<dbReference type="STRING" id="7238.B4IMH4"/>
<reference evidence="2 3" key="1">
    <citation type="journal article" date="2007" name="Nature">
        <title>Evolution of genes and genomes on the Drosophila phylogeny.</title>
        <authorList>
            <consortium name="Drosophila 12 Genomes Consortium"/>
            <person name="Clark A.G."/>
            <person name="Eisen M.B."/>
            <person name="Smith D.R."/>
            <person name="Bergman C.M."/>
            <person name="Oliver B."/>
            <person name="Markow T.A."/>
            <person name="Kaufman T.C."/>
            <person name="Kellis M."/>
            <person name="Gelbart W."/>
            <person name="Iyer V.N."/>
            <person name="Pollard D.A."/>
            <person name="Sackton T.B."/>
            <person name="Larracuente A.M."/>
            <person name="Singh N.D."/>
            <person name="Abad J.P."/>
            <person name="Abt D.N."/>
            <person name="Adryan B."/>
            <person name="Aguade M."/>
            <person name="Akashi H."/>
            <person name="Anderson W.W."/>
            <person name="Aquadro C.F."/>
            <person name="Ardell D.H."/>
            <person name="Arguello R."/>
            <person name="Artieri C.G."/>
            <person name="Barbash D.A."/>
            <person name="Barker D."/>
            <person name="Barsanti P."/>
            <person name="Batterham P."/>
            <person name="Batzoglou S."/>
            <person name="Begun D."/>
            <person name="Bhutkar A."/>
            <person name="Blanco E."/>
            <person name="Bosak S.A."/>
            <person name="Bradley R.K."/>
            <person name="Brand A.D."/>
            <person name="Brent M.R."/>
            <person name="Brooks A.N."/>
            <person name="Brown R.H."/>
            <person name="Butlin R.K."/>
            <person name="Caggese C."/>
            <person name="Calvi B.R."/>
            <person name="Bernardo de Carvalho A."/>
            <person name="Caspi A."/>
            <person name="Castrezana S."/>
            <person name="Celniker S.E."/>
            <person name="Chang J.L."/>
            <person name="Chapple C."/>
            <person name="Chatterji S."/>
            <person name="Chinwalla A."/>
            <person name="Civetta A."/>
            <person name="Clifton S.W."/>
            <person name="Comeron J.M."/>
            <person name="Costello J.C."/>
            <person name="Coyne J.A."/>
            <person name="Daub J."/>
            <person name="David R.G."/>
            <person name="Delcher A.L."/>
            <person name="Delehaunty K."/>
            <person name="Do C.B."/>
            <person name="Ebling H."/>
            <person name="Edwards K."/>
            <person name="Eickbush T."/>
            <person name="Evans J.D."/>
            <person name="Filipski A."/>
            <person name="Findeiss S."/>
            <person name="Freyhult E."/>
            <person name="Fulton L."/>
            <person name="Fulton R."/>
            <person name="Garcia A.C."/>
            <person name="Gardiner A."/>
            <person name="Garfield D.A."/>
            <person name="Garvin B.E."/>
            <person name="Gibson G."/>
            <person name="Gilbert D."/>
            <person name="Gnerre S."/>
            <person name="Godfrey J."/>
            <person name="Good R."/>
            <person name="Gotea V."/>
            <person name="Gravely B."/>
            <person name="Greenberg A.J."/>
            <person name="Griffiths-Jones S."/>
            <person name="Gross S."/>
            <person name="Guigo R."/>
            <person name="Gustafson E.A."/>
            <person name="Haerty W."/>
            <person name="Hahn M.W."/>
            <person name="Halligan D.L."/>
            <person name="Halpern A.L."/>
            <person name="Halter G.M."/>
            <person name="Han M.V."/>
            <person name="Heger A."/>
            <person name="Hillier L."/>
            <person name="Hinrichs A.S."/>
            <person name="Holmes I."/>
            <person name="Hoskins R.A."/>
            <person name="Hubisz M.J."/>
            <person name="Hultmark D."/>
            <person name="Huntley M.A."/>
            <person name="Jaffe D.B."/>
            <person name="Jagadeeshan S."/>
            <person name="Jeck W.R."/>
            <person name="Johnson J."/>
            <person name="Jones C.D."/>
            <person name="Jordan W.C."/>
            <person name="Karpen G.H."/>
            <person name="Kataoka E."/>
            <person name="Keightley P.D."/>
            <person name="Kheradpour P."/>
            <person name="Kirkness E.F."/>
            <person name="Koerich L.B."/>
            <person name="Kristiansen K."/>
            <person name="Kudrna D."/>
            <person name="Kulathinal R.J."/>
            <person name="Kumar S."/>
            <person name="Kwok R."/>
            <person name="Lander E."/>
            <person name="Langley C.H."/>
            <person name="Lapoint R."/>
            <person name="Lazzaro B.P."/>
            <person name="Lee S.J."/>
            <person name="Levesque L."/>
            <person name="Li R."/>
            <person name="Lin C.F."/>
            <person name="Lin M.F."/>
            <person name="Lindblad-Toh K."/>
            <person name="Llopart A."/>
            <person name="Long M."/>
            <person name="Low L."/>
            <person name="Lozovsky E."/>
            <person name="Lu J."/>
            <person name="Luo M."/>
            <person name="Machado C.A."/>
            <person name="Makalowski W."/>
            <person name="Marzo M."/>
            <person name="Matsuda M."/>
            <person name="Matzkin L."/>
            <person name="McAllister B."/>
            <person name="McBride C.S."/>
            <person name="McKernan B."/>
            <person name="McKernan K."/>
            <person name="Mendez-Lago M."/>
            <person name="Minx P."/>
            <person name="Mollenhauer M.U."/>
            <person name="Montooth K."/>
            <person name="Mount S.M."/>
            <person name="Mu X."/>
            <person name="Myers E."/>
            <person name="Negre B."/>
            <person name="Newfeld S."/>
            <person name="Nielsen R."/>
            <person name="Noor M.A."/>
            <person name="O'Grady P."/>
            <person name="Pachter L."/>
            <person name="Papaceit M."/>
            <person name="Parisi M.J."/>
            <person name="Parisi M."/>
            <person name="Parts L."/>
            <person name="Pedersen J.S."/>
            <person name="Pesole G."/>
            <person name="Phillippy A.M."/>
            <person name="Ponting C.P."/>
            <person name="Pop M."/>
            <person name="Porcelli D."/>
            <person name="Powell J.R."/>
            <person name="Prohaska S."/>
            <person name="Pruitt K."/>
            <person name="Puig M."/>
            <person name="Quesneville H."/>
            <person name="Ram K.R."/>
            <person name="Rand D."/>
            <person name="Rasmussen M.D."/>
            <person name="Reed L.K."/>
            <person name="Reenan R."/>
            <person name="Reily A."/>
            <person name="Remington K.A."/>
            <person name="Rieger T.T."/>
            <person name="Ritchie M.G."/>
            <person name="Robin C."/>
            <person name="Rogers Y.H."/>
            <person name="Rohde C."/>
            <person name="Rozas J."/>
            <person name="Rubenfield M.J."/>
            <person name="Ruiz A."/>
            <person name="Russo S."/>
            <person name="Salzberg S.L."/>
            <person name="Sanchez-Gracia A."/>
            <person name="Saranga D.J."/>
            <person name="Sato H."/>
            <person name="Schaeffer S.W."/>
            <person name="Schatz M.C."/>
            <person name="Schlenke T."/>
            <person name="Schwartz R."/>
            <person name="Segarra C."/>
            <person name="Singh R.S."/>
            <person name="Sirot L."/>
            <person name="Sirota M."/>
            <person name="Sisneros N.B."/>
            <person name="Smith C.D."/>
            <person name="Smith T.F."/>
            <person name="Spieth J."/>
            <person name="Stage D.E."/>
            <person name="Stark A."/>
            <person name="Stephan W."/>
            <person name="Strausberg R.L."/>
            <person name="Strempel S."/>
            <person name="Sturgill D."/>
            <person name="Sutton G."/>
            <person name="Sutton G.G."/>
            <person name="Tao W."/>
            <person name="Teichmann S."/>
            <person name="Tobari Y.N."/>
            <person name="Tomimura Y."/>
            <person name="Tsolas J.M."/>
            <person name="Valente V.L."/>
            <person name="Venter E."/>
            <person name="Venter J.C."/>
            <person name="Vicario S."/>
            <person name="Vieira F.G."/>
            <person name="Vilella A.J."/>
            <person name="Villasante A."/>
            <person name="Walenz B."/>
            <person name="Wang J."/>
            <person name="Wasserman M."/>
            <person name="Watts T."/>
            <person name="Wilson D."/>
            <person name="Wilson R.K."/>
            <person name="Wing R.A."/>
            <person name="Wolfner M.F."/>
            <person name="Wong A."/>
            <person name="Wong G.K."/>
            <person name="Wu C.I."/>
            <person name="Wu G."/>
            <person name="Yamamoto D."/>
            <person name="Yang H.P."/>
            <person name="Yang S.P."/>
            <person name="Yorke J.A."/>
            <person name="Yoshida K."/>
            <person name="Zdobnov E."/>
            <person name="Zhang P."/>
            <person name="Zhang Y."/>
            <person name="Zimin A.V."/>
            <person name="Baldwin J."/>
            <person name="Abdouelleil A."/>
            <person name="Abdulkadir J."/>
            <person name="Abebe A."/>
            <person name="Abera B."/>
            <person name="Abreu J."/>
            <person name="Acer S.C."/>
            <person name="Aftuck L."/>
            <person name="Alexander A."/>
            <person name="An P."/>
            <person name="Anderson E."/>
            <person name="Anderson S."/>
            <person name="Arachi H."/>
            <person name="Azer M."/>
            <person name="Bachantsang P."/>
            <person name="Barry A."/>
            <person name="Bayul T."/>
            <person name="Berlin A."/>
            <person name="Bessette D."/>
            <person name="Bloom T."/>
            <person name="Blye J."/>
            <person name="Boguslavskiy L."/>
            <person name="Bonnet C."/>
            <person name="Boukhgalter B."/>
            <person name="Bourzgui I."/>
            <person name="Brown A."/>
            <person name="Cahill P."/>
            <person name="Channer S."/>
            <person name="Cheshatsang Y."/>
            <person name="Chuda L."/>
            <person name="Citroen M."/>
            <person name="Collymore A."/>
            <person name="Cooke P."/>
            <person name="Costello M."/>
            <person name="D'Aco K."/>
            <person name="Daza R."/>
            <person name="De Haan G."/>
            <person name="DeGray S."/>
            <person name="DeMaso C."/>
            <person name="Dhargay N."/>
            <person name="Dooley K."/>
            <person name="Dooley E."/>
            <person name="Doricent M."/>
            <person name="Dorje P."/>
            <person name="Dorjee K."/>
            <person name="Dupes A."/>
            <person name="Elong R."/>
            <person name="Falk J."/>
            <person name="Farina A."/>
            <person name="Faro S."/>
            <person name="Ferguson D."/>
            <person name="Fisher S."/>
            <person name="Foley C.D."/>
            <person name="Franke A."/>
            <person name="Friedrich D."/>
            <person name="Gadbois L."/>
            <person name="Gearin G."/>
            <person name="Gearin C.R."/>
            <person name="Giannoukos G."/>
            <person name="Goode T."/>
            <person name="Graham J."/>
            <person name="Grandbois E."/>
            <person name="Grewal S."/>
            <person name="Gyaltsen K."/>
            <person name="Hafez N."/>
            <person name="Hagos B."/>
            <person name="Hall J."/>
            <person name="Henson C."/>
            <person name="Hollinger A."/>
            <person name="Honan T."/>
            <person name="Huard M.D."/>
            <person name="Hughes L."/>
            <person name="Hurhula B."/>
            <person name="Husby M.E."/>
            <person name="Kamat A."/>
            <person name="Kanga B."/>
            <person name="Kashin S."/>
            <person name="Khazanovich D."/>
            <person name="Kisner P."/>
            <person name="Lance K."/>
            <person name="Lara M."/>
            <person name="Lee W."/>
            <person name="Lennon N."/>
            <person name="Letendre F."/>
            <person name="LeVine R."/>
            <person name="Lipovsky A."/>
            <person name="Liu X."/>
            <person name="Liu J."/>
            <person name="Liu S."/>
            <person name="Lokyitsang T."/>
            <person name="Lokyitsang Y."/>
            <person name="Lubonja R."/>
            <person name="Lui A."/>
            <person name="MacDonald P."/>
            <person name="Magnisalis V."/>
            <person name="Maru K."/>
            <person name="Matthews C."/>
            <person name="McCusker W."/>
            <person name="McDonough S."/>
            <person name="Mehta T."/>
            <person name="Meldrim J."/>
            <person name="Meneus L."/>
            <person name="Mihai O."/>
            <person name="Mihalev A."/>
            <person name="Mihova T."/>
            <person name="Mittelman R."/>
            <person name="Mlenga V."/>
            <person name="Montmayeur A."/>
            <person name="Mulrain L."/>
            <person name="Navidi A."/>
            <person name="Naylor J."/>
            <person name="Negash T."/>
            <person name="Nguyen T."/>
            <person name="Nguyen N."/>
            <person name="Nicol R."/>
            <person name="Norbu C."/>
            <person name="Norbu N."/>
            <person name="Novod N."/>
            <person name="O'Neill B."/>
            <person name="Osman S."/>
            <person name="Markiewicz E."/>
            <person name="Oyono O.L."/>
            <person name="Patti C."/>
            <person name="Phunkhang P."/>
            <person name="Pierre F."/>
            <person name="Priest M."/>
            <person name="Raghuraman S."/>
            <person name="Rege F."/>
            <person name="Reyes R."/>
            <person name="Rise C."/>
            <person name="Rogov P."/>
            <person name="Ross K."/>
            <person name="Ryan E."/>
            <person name="Settipalli S."/>
            <person name="Shea T."/>
            <person name="Sherpa N."/>
            <person name="Shi L."/>
            <person name="Shih D."/>
            <person name="Sparrow T."/>
            <person name="Spaulding J."/>
            <person name="Stalker J."/>
            <person name="Stange-Thomann N."/>
            <person name="Stavropoulos S."/>
            <person name="Stone C."/>
            <person name="Strader C."/>
            <person name="Tesfaye S."/>
            <person name="Thomson T."/>
            <person name="Thoulutsang Y."/>
            <person name="Thoulutsang D."/>
            <person name="Topham K."/>
            <person name="Topping I."/>
            <person name="Tsamla T."/>
            <person name="Vassiliev H."/>
            <person name="Vo A."/>
            <person name="Wangchuk T."/>
            <person name="Wangdi T."/>
            <person name="Weiand M."/>
            <person name="Wilkinson J."/>
            <person name="Wilson A."/>
            <person name="Yadav S."/>
            <person name="Young G."/>
            <person name="Yu Q."/>
            <person name="Zembek L."/>
            <person name="Zhong D."/>
            <person name="Zimmer A."/>
            <person name="Zwirko Z."/>
            <person name="Jaffe D.B."/>
            <person name="Alvarez P."/>
            <person name="Brockman W."/>
            <person name="Butler J."/>
            <person name="Chin C."/>
            <person name="Gnerre S."/>
            <person name="Grabherr M."/>
            <person name="Kleber M."/>
            <person name="Mauceli E."/>
            <person name="MacCallum I."/>
        </authorList>
    </citation>
    <scope>NUCLEOTIDE SEQUENCE [LARGE SCALE GENOMIC DNA]</scope>
    <source>
        <strain evidence="3">Rob3c / Tucson 14021-0248.25</strain>
    </source>
</reference>
<dbReference type="OMA" id="CLPYHGA"/>
<accession>B4IMH4</accession>
<evidence type="ECO:0000256" key="1">
    <source>
        <dbReference type="SAM" id="Phobius"/>
    </source>
</evidence>
<keyword evidence="1" id="KW-0812">Transmembrane</keyword>